<sequence>MLPRIGPISILTVADDLLKNDGRRFLEMMEQLAAERRLAREEEAAGKCHSEDGKDESHGDEGEDEDSDGSADNREDSDAEDEEDEEWEEAMMEEQKMEESKRMFSIFAARMFEQRVLKAYRRKPRDDAANAARVGGTEAATRQMAVDEPILSRPQPHVATPEFRPHISGGRGGDGGDGGILGGHGGVGEGPTLGARSIVVNPSFQNLVEQPNPVFQASLLAVLQLTTKALDKISQNFGRTSLFFRISSNEFLLDALRIVSFVYSFRIADFVYTRIVFPRLASLAGGPRLPALP</sequence>
<feature type="compositionally biased region" description="Basic and acidic residues" evidence="1">
    <location>
        <begin position="36"/>
        <end position="60"/>
    </location>
</feature>
<protein>
    <submittedName>
        <fullName evidence="2">Stress response protein NST1</fullName>
    </submittedName>
</protein>
<comment type="caution">
    <text evidence="2">The sequence shown here is derived from an EMBL/GenBank/DDBJ whole genome shotgun (WGS) entry which is preliminary data.</text>
</comment>
<feature type="region of interest" description="Disordered" evidence="1">
    <location>
        <begin position="36"/>
        <end position="98"/>
    </location>
</feature>
<feature type="compositionally biased region" description="Acidic residues" evidence="1">
    <location>
        <begin position="77"/>
        <end position="92"/>
    </location>
</feature>
<evidence type="ECO:0000313" key="3">
    <source>
        <dbReference type="Proteomes" id="UP000623467"/>
    </source>
</evidence>
<name>A0A8H7DJR1_9AGAR</name>
<dbReference type="EMBL" id="JACAZH010000003">
    <property type="protein sequence ID" value="KAF7373811.1"/>
    <property type="molecule type" value="Genomic_DNA"/>
</dbReference>
<evidence type="ECO:0000313" key="2">
    <source>
        <dbReference type="EMBL" id="KAF7373811.1"/>
    </source>
</evidence>
<proteinExistence type="predicted"/>
<dbReference type="OrthoDB" id="3270523at2759"/>
<gene>
    <name evidence="2" type="ORF">MSAN_00592800</name>
</gene>
<dbReference type="Proteomes" id="UP000623467">
    <property type="component" value="Unassembled WGS sequence"/>
</dbReference>
<evidence type="ECO:0000256" key="1">
    <source>
        <dbReference type="SAM" id="MobiDB-lite"/>
    </source>
</evidence>
<dbReference type="AlphaFoldDB" id="A0A8H7DJR1"/>
<organism evidence="2 3">
    <name type="scientific">Mycena sanguinolenta</name>
    <dbReference type="NCBI Taxonomy" id="230812"/>
    <lineage>
        <taxon>Eukaryota</taxon>
        <taxon>Fungi</taxon>
        <taxon>Dikarya</taxon>
        <taxon>Basidiomycota</taxon>
        <taxon>Agaricomycotina</taxon>
        <taxon>Agaricomycetes</taxon>
        <taxon>Agaricomycetidae</taxon>
        <taxon>Agaricales</taxon>
        <taxon>Marasmiineae</taxon>
        <taxon>Mycenaceae</taxon>
        <taxon>Mycena</taxon>
    </lineage>
</organism>
<reference evidence="2" key="1">
    <citation type="submission" date="2020-05" db="EMBL/GenBank/DDBJ databases">
        <title>Mycena genomes resolve the evolution of fungal bioluminescence.</title>
        <authorList>
            <person name="Tsai I.J."/>
        </authorList>
    </citation>
    <scope>NUCLEOTIDE SEQUENCE</scope>
    <source>
        <strain evidence="2">160909Yilan</strain>
    </source>
</reference>
<accession>A0A8H7DJR1</accession>
<keyword evidence="3" id="KW-1185">Reference proteome</keyword>
<feature type="compositionally biased region" description="Acidic residues" evidence="1">
    <location>
        <begin position="61"/>
        <end position="70"/>
    </location>
</feature>